<feature type="compositionally biased region" description="Basic residues" evidence="2">
    <location>
        <begin position="195"/>
        <end position="204"/>
    </location>
</feature>
<dbReference type="Proteomes" id="UP000242254">
    <property type="component" value="Unassembled WGS sequence"/>
</dbReference>
<protein>
    <submittedName>
        <fullName evidence="3">Uncharacterized protein</fullName>
    </submittedName>
</protein>
<feature type="region of interest" description="Disordered" evidence="2">
    <location>
        <begin position="159"/>
        <end position="221"/>
    </location>
</feature>
<feature type="region of interest" description="Disordered" evidence="2">
    <location>
        <begin position="116"/>
        <end position="146"/>
    </location>
</feature>
<dbReference type="GeneID" id="35441229"/>
<evidence type="ECO:0000313" key="3">
    <source>
        <dbReference type="EMBL" id="PHZ10062.1"/>
    </source>
</evidence>
<proteinExistence type="predicted"/>
<dbReference type="EMBL" id="KZ303856">
    <property type="protein sequence ID" value="PHZ10062.1"/>
    <property type="molecule type" value="Genomic_DNA"/>
</dbReference>
<keyword evidence="4" id="KW-1185">Reference proteome</keyword>
<evidence type="ECO:0000313" key="4">
    <source>
        <dbReference type="Proteomes" id="UP000242254"/>
    </source>
</evidence>
<reference evidence="3 4" key="1">
    <citation type="journal article" date="2016" name="Proc. Natl. Acad. Sci. U.S.A.">
        <title>Lipid metabolic changes in an early divergent fungus govern the establishment of a mutualistic symbiosis with endobacteria.</title>
        <authorList>
            <person name="Lastovetsky O.A."/>
            <person name="Gaspar M.L."/>
            <person name="Mondo S.J."/>
            <person name="LaButti K.M."/>
            <person name="Sandor L."/>
            <person name="Grigoriev I.V."/>
            <person name="Henry S.A."/>
            <person name="Pawlowska T.E."/>
        </authorList>
    </citation>
    <scope>NUCLEOTIDE SEQUENCE [LARGE SCALE GENOMIC DNA]</scope>
    <source>
        <strain evidence="3 4">ATCC 52813</strain>
    </source>
</reference>
<evidence type="ECO:0000256" key="2">
    <source>
        <dbReference type="SAM" id="MobiDB-lite"/>
    </source>
</evidence>
<organism evidence="3 4">
    <name type="scientific">Rhizopus microsporus ATCC 52813</name>
    <dbReference type="NCBI Taxonomy" id="1340429"/>
    <lineage>
        <taxon>Eukaryota</taxon>
        <taxon>Fungi</taxon>
        <taxon>Fungi incertae sedis</taxon>
        <taxon>Mucoromycota</taxon>
        <taxon>Mucoromycotina</taxon>
        <taxon>Mucoromycetes</taxon>
        <taxon>Mucorales</taxon>
        <taxon>Mucorineae</taxon>
        <taxon>Rhizopodaceae</taxon>
        <taxon>Rhizopus</taxon>
    </lineage>
</organism>
<feature type="coiled-coil region" evidence="1">
    <location>
        <begin position="261"/>
        <end position="308"/>
    </location>
</feature>
<feature type="compositionally biased region" description="Polar residues" evidence="2">
    <location>
        <begin position="121"/>
        <end position="136"/>
    </location>
</feature>
<dbReference type="AlphaFoldDB" id="A0A2G4SMU1"/>
<keyword evidence="1" id="KW-0175">Coiled coil</keyword>
<name>A0A2G4SMU1_RHIZD</name>
<dbReference type="RefSeq" id="XP_023463770.1">
    <property type="nucleotide sequence ID" value="XM_023610239.1"/>
</dbReference>
<feature type="compositionally biased region" description="Pro residues" evidence="2">
    <location>
        <begin position="162"/>
        <end position="175"/>
    </location>
</feature>
<evidence type="ECO:0000256" key="1">
    <source>
        <dbReference type="SAM" id="Coils"/>
    </source>
</evidence>
<sequence length="318" mass="36272">MYKTKTLAQQRAVPKPVTKNVALFNDDSDDEENISMTDTLLLAQFLSTTGPEEYFKEHNKKQLNRASRLLKKLRKRPSAEKYDDFKLPMHSLIQEHNISSGTLREASSFDQETILRRGNSNKHNPGDSINSNSTLRDSGVYSETSEKEPCMTLHEFHFPIVPHRPAPPPPTPTPSPGTTQNNLPTDIRTVPEAARHRRQARIRHAQVQTQPSPEQAEDQTACPHCRQQVVKTPRTRRTSCPPALASGPTLEPSAKLLMAMIEQLKHQLAQEKECRQKLEQAMYQKERKEQLELEKAKWANECRALDKRLAMHNIPVKL</sequence>
<gene>
    <name evidence="3" type="ORF">RHIMIDRAFT_245733</name>
</gene>
<accession>A0A2G4SMU1</accession>